<protein>
    <recommendedName>
        <fullName evidence="3">Abi family protein</fullName>
    </recommendedName>
</protein>
<reference evidence="1 2" key="1">
    <citation type="submission" date="2018-10" db="EMBL/GenBank/DDBJ databases">
        <authorList>
            <person name="Li J."/>
        </authorList>
    </citation>
    <scope>NUCLEOTIDE SEQUENCE [LARGE SCALE GENOMIC DNA]</scope>
    <source>
        <strain evidence="1 2">IF 016277</strain>
    </source>
</reference>
<evidence type="ECO:0000313" key="1">
    <source>
        <dbReference type="EMBL" id="RLP77352.1"/>
    </source>
</evidence>
<dbReference type="AlphaFoldDB" id="A0A3L7AD97"/>
<dbReference type="OrthoDB" id="3418622at2"/>
<proteinExistence type="predicted"/>
<organism evidence="1 2">
    <name type="scientific">Mycetocola tolaasinivorans</name>
    <dbReference type="NCBI Taxonomy" id="76635"/>
    <lineage>
        <taxon>Bacteria</taxon>
        <taxon>Bacillati</taxon>
        <taxon>Actinomycetota</taxon>
        <taxon>Actinomycetes</taxon>
        <taxon>Micrococcales</taxon>
        <taxon>Microbacteriaceae</taxon>
        <taxon>Mycetocola</taxon>
    </lineage>
</organism>
<accession>A0A3L7AD97</accession>
<dbReference type="RefSeq" id="WP_121647336.1">
    <property type="nucleotide sequence ID" value="NZ_RCUX01000002.1"/>
</dbReference>
<gene>
    <name evidence="1" type="ORF">D9V32_02560</name>
</gene>
<sequence>MVELAYWISQRRFDEYLAAAHYDSEDARVLYEWNVSVSGAFFELICHVEVALRNAVDGILSPLEMASSARVEEARGWWFASATFLRESELVFSRTASRHLVDRTKPASRDRMLASMTFGIWDAMFGRSYELLFRKHLVHAFPYRNAGFTRAVVKQNVLVLKNLRNRIAHHQPIFDRPLDEYFTQAMDLLRWISPDLADWVQAQSRIPDLLAQRPVGTESMARIDHDSG</sequence>
<dbReference type="Pfam" id="PF07751">
    <property type="entry name" value="Abi_2"/>
    <property type="match status" value="1"/>
</dbReference>
<comment type="caution">
    <text evidence="1">The sequence shown here is derived from an EMBL/GenBank/DDBJ whole genome shotgun (WGS) entry which is preliminary data.</text>
</comment>
<dbReference type="EMBL" id="RCUX01000002">
    <property type="protein sequence ID" value="RLP77352.1"/>
    <property type="molecule type" value="Genomic_DNA"/>
</dbReference>
<evidence type="ECO:0000313" key="2">
    <source>
        <dbReference type="Proteomes" id="UP000272503"/>
    </source>
</evidence>
<name>A0A3L7AD97_9MICO</name>
<keyword evidence="2" id="KW-1185">Reference proteome</keyword>
<evidence type="ECO:0008006" key="3">
    <source>
        <dbReference type="Google" id="ProtNLM"/>
    </source>
</evidence>
<dbReference type="InterPro" id="IPR011664">
    <property type="entry name" value="Abi_system_AbiD/AbiF-like"/>
</dbReference>
<dbReference type="Proteomes" id="UP000272503">
    <property type="component" value="Unassembled WGS sequence"/>
</dbReference>